<organism evidence="1 2">
    <name type="scientific">Paramecium pentaurelia</name>
    <dbReference type="NCBI Taxonomy" id="43138"/>
    <lineage>
        <taxon>Eukaryota</taxon>
        <taxon>Sar</taxon>
        <taxon>Alveolata</taxon>
        <taxon>Ciliophora</taxon>
        <taxon>Intramacronucleata</taxon>
        <taxon>Oligohymenophorea</taxon>
        <taxon>Peniculida</taxon>
        <taxon>Parameciidae</taxon>
        <taxon>Paramecium</taxon>
    </lineage>
</organism>
<comment type="caution">
    <text evidence="1">The sequence shown here is derived from an EMBL/GenBank/DDBJ whole genome shotgun (WGS) entry which is preliminary data.</text>
</comment>
<dbReference type="Proteomes" id="UP000689195">
    <property type="component" value="Unassembled WGS sequence"/>
</dbReference>
<sequence length="120" mass="14329">MNIDRFLHDLKKYSTNLAKTMSMNERTQYQQYGLLQKKLREKVKLWLNDCFYDDYQFGSYRTDIRSCSLVQSNNANFSFVHKSIQEFLIAVDLYEVLVQSNDFKIQILIIIIELLSKENN</sequence>
<evidence type="ECO:0000313" key="1">
    <source>
        <dbReference type="EMBL" id="CAD8148221.1"/>
    </source>
</evidence>
<dbReference type="EMBL" id="CAJJDO010000017">
    <property type="protein sequence ID" value="CAD8148221.1"/>
    <property type="molecule type" value="Genomic_DNA"/>
</dbReference>
<keyword evidence="2" id="KW-1185">Reference proteome</keyword>
<reference evidence="1" key="1">
    <citation type="submission" date="2021-01" db="EMBL/GenBank/DDBJ databases">
        <authorList>
            <consortium name="Genoscope - CEA"/>
            <person name="William W."/>
        </authorList>
    </citation>
    <scope>NUCLEOTIDE SEQUENCE</scope>
</reference>
<accession>A0A8S1T398</accession>
<evidence type="ECO:0000313" key="2">
    <source>
        <dbReference type="Proteomes" id="UP000689195"/>
    </source>
</evidence>
<dbReference type="AlphaFoldDB" id="A0A8S1T398"/>
<name>A0A8S1T398_9CILI</name>
<dbReference type="OrthoDB" id="312059at2759"/>
<protein>
    <submittedName>
        <fullName evidence="1">Uncharacterized protein</fullName>
    </submittedName>
</protein>
<gene>
    <name evidence="1" type="ORF">PPENT_87.1.T0170363</name>
</gene>
<proteinExistence type="predicted"/>